<sequence length="101" mass="11307">MDLTLFYPCMEWAVGKVAERGSGRPAAAQLIWGHIYRHMYMLKKTNRVGYDKEVGGFRLSEIDQDRQALLAVNLGGVGASIHERQSREEGLALFLALEGQL</sequence>
<protein>
    <submittedName>
        <fullName evidence="1">Uncharacterized protein</fullName>
    </submittedName>
</protein>
<keyword evidence="2" id="KW-1185">Reference proteome</keyword>
<proteinExistence type="predicted"/>
<dbReference type="Proteomes" id="UP000827872">
    <property type="component" value="Linkage Group LG15"/>
</dbReference>
<comment type="caution">
    <text evidence="1">The sequence shown here is derived from an EMBL/GenBank/DDBJ whole genome shotgun (WGS) entry which is preliminary data.</text>
</comment>
<organism evidence="1 2">
    <name type="scientific">Sphaerodactylus townsendi</name>
    <dbReference type="NCBI Taxonomy" id="933632"/>
    <lineage>
        <taxon>Eukaryota</taxon>
        <taxon>Metazoa</taxon>
        <taxon>Chordata</taxon>
        <taxon>Craniata</taxon>
        <taxon>Vertebrata</taxon>
        <taxon>Euteleostomi</taxon>
        <taxon>Lepidosauria</taxon>
        <taxon>Squamata</taxon>
        <taxon>Bifurcata</taxon>
        <taxon>Gekkota</taxon>
        <taxon>Sphaerodactylidae</taxon>
        <taxon>Sphaerodactylus</taxon>
    </lineage>
</organism>
<gene>
    <name evidence="1" type="ORF">K3G42_011546</name>
</gene>
<reference evidence="1" key="1">
    <citation type="submission" date="2021-08" db="EMBL/GenBank/DDBJ databases">
        <title>The first chromosome-level gecko genome reveals the dynamic sex chromosomes of Neotropical dwarf geckos (Sphaerodactylidae: Sphaerodactylus).</title>
        <authorList>
            <person name="Pinto B.J."/>
            <person name="Keating S.E."/>
            <person name="Gamble T."/>
        </authorList>
    </citation>
    <scope>NUCLEOTIDE SEQUENCE</scope>
    <source>
        <strain evidence="1">TG3544</strain>
    </source>
</reference>
<evidence type="ECO:0000313" key="2">
    <source>
        <dbReference type="Proteomes" id="UP000827872"/>
    </source>
</evidence>
<accession>A0ACB8EV81</accession>
<evidence type="ECO:0000313" key="1">
    <source>
        <dbReference type="EMBL" id="KAH7996857.1"/>
    </source>
</evidence>
<dbReference type="EMBL" id="CM037628">
    <property type="protein sequence ID" value="KAH7996857.1"/>
    <property type="molecule type" value="Genomic_DNA"/>
</dbReference>
<name>A0ACB8EV81_9SAUR</name>